<reference evidence="1 2" key="1">
    <citation type="submission" date="2023-08" db="EMBL/GenBank/DDBJ databases">
        <title>Black Yeasts Isolated from many extreme environments.</title>
        <authorList>
            <person name="Coleine C."/>
            <person name="Stajich J.E."/>
            <person name="Selbmann L."/>
        </authorList>
    </citation>
    <scope>NUCLEOTIDE SEQUENCE [LARGE SCALE GENOMIC DNA]</scope>
    <source>
        <strain evidence="1 2">CCFEE 536</strain>
    </source>
</reference>
<feature type="non-terminal residue" evidence="1">
    <location>
        <position position="152"/>
    </location>
</feature>
<gene>
    <name evidence="1" type="ORF">LTR16_008492</name>
</gene>
<evidence type="ECO:0000313" key="2">
    <source>
        <dbReference type="Proteomes" id="UP001357485"/>
    </source>
</evidence>
<accession>A0ABR0LWC1</accession>
<comment type="caution">
    <text evidence="1">The sequence shown here is derived from an EMBL/GenBank/DDBJ whole genome shotgun (WGS) entry which is preliminary data.</text>
</comment>
<proteinExistence type="predicted"/>
<protein>
    <submittedName>
        <fullName evidence="1">Uncharacterized protein</fullName>
    </submittedName>
</protein>
<sequence>MSWNTSRGISKIPPKVRDRADGSIVSTVSANMRYACIRVTMDMVRDLESMSHGERFDCTVRGLMMIAYGVPIKVMCVGLYPYEQNILPPIATALAYSAINCNGPTPSVQILAQAMASVGVTIKDKLRNRRRNKDAFEDVTESMLMARFTMLL</sequence>
<dbReference type="Proteomes" id="UP001357485">
    <property type="component" value="Unassembled WGS sequence"/>
</dbReference>
<keyword evidence="2" id="KW-1185">Reference proteome</keyword>
<organism evidence="1 2">
    <name type="scientific">Cryomyces antarcticus</name>
    <dbReference type="NCBI Taxonomy" id="329879"/>
    <lineage>
        <taxon>Eukaryota</taxon>
        <taxon>Fungi</taxon>
        <taxon>Dikarya</taxon>
        <taxon>Ascomycota</taxon>
        <taxon>Pezizomycotina</taxon>
        <taxon>Dothideomycetes</taxon>
        <taxon>Dothideomycetes incertae sedis</taxon>
        <taxon>Cryomyces</taxon>
    </lineage>
</organism>
<dbReference type="EMBL" id="JAVRRA010010232">
    <property type="protein sequence ID" value="KAK5242471.1"/>
    <property type="molecule type" value="Genomic_DNA"/>
</dbReference>
<evidence type="ECO:0000313" key="1">
    <source>
        <dbReference type="EMBL" id="KAK5242471.1"/>
    </source>
</evidence>
<name>A0ABR0LWC1_9PEZI</name>